<keyword evidence="5 9" id="KW-0067">ATP-binding</keyword>
<dbReference type="SMART" id="SM00129">
    <property type="entry name" value="KISc"/>
    <property type="match status" value="1"/>
</dbReference>
<keyword evidence="6 9" id="KW-0505">Motor protein</keyword>
<keyword evidence="14" id="KW-0378">Hydrolase</keyword>
<dbReference type="GO" id="GO:0005874">
    <property type="term" value="C:microtubule"/>
    <property type="evidence" value="ECO:0007669"/>
    <property type="project" value="UniProtKB-KW"/>
</dbReference>
<accession>A0A397SPE2</accession>
<proteinExistence type="inferred from homology"/>
<evidence type="ECO:0000256" key="4">
    <source>
        <dbReference type="ARBA" id="ARBA00022741"/>
    </source>
</evidence>
<evidence type="ECO:0000256" key="7">
    <source>
        <dbReference type="ARBA" id="ARBA00023212"/>
    </source>
</evidence>
<organism evidence="14 15">
    <name type="scientific">Glomus cerebriforme</name>
    <dbReference type="NCBI Taxonomy" id="658196"/>
    <lineage>
        <taxon>Eukaryota</taxon>
        <taxon>Fungi</taxon>
        <taxon>Fungi incertae sedis</taxon>
        <taxon>Mucoromycota</taxon>
        <taxon>Glomeromycotina</taxon>
        <taxon>Glomeromycetes</taxon>
        <taxon>Glomerales</taxon>
        <taxon>Glomeraceae</taxon>
        <taxon>Glomus</taxon>
    </lineage>
</organism>
<feature type="compositionally biased region" description="Polar residues" evidence="12">
    <location>
        <begin position="93"/>
        <end position="103"/>
    </location>
</feature>
<comment type="caution">
    <text evidence="14">The sequence shown here is derived from an EMBL/GenBank/DDBJ whole genome shotgun (WGS) entry which is preliminary data.</text>
</comment>
<keyword evidence="2" id="KW-0963">Cytoplasm</keyword>
<dbReference type="InterPro" id="IPR036961">
    <property type="entry name" value="Kinesin_motor_dom_sf"/>
</dbReference>
<evidence type="ECO:0000256" key="10">
    <source>
        <dbReference type="RuleBase" id="RU000394"/>
    </source>
</evidence>
<evidence type="ECO:0000256" key="9">
    <source>
        <dbReference type="PROSITE-ProRule" id="PRU00283"/>
    </source>
</evidence>
<dbReference type="InterPro" id="IPR027640">
    <property type="entry name" value="Kinesin-like_fam"/>
</dbReference>
<comment type="subcellular location">
    <subcellularLocation>
        <location evidence="1">Cytoplasm</location>
        <location evidence="1">Cytoskeleton</location>
    </subcellularLocation>
</comment>
<sequence length="692" mass="78283">MDTSLPMFAGRRVSPAQGRGRASTLPTLTTRSRIPSPFIGGGGKLNPQPPILQQQQFEAASAQEEEEELQINASPNNRRPLNAYGVPSRHPSRGNSYSLPRHNVPSNLNDKIRVCVRKRPLSKKELARNEKDIATINSQRTLQINEPKTKVDLTKYVEQHTFVFDDVFDADANNEEVYKRTALPLVEYIFHGGKATCFAYGQTGSGKTFTMLDERHGLYVLAARDIFTLLQEPKFNHLAAYIGFYEIYQGHLYDLLNQRKKLFAREDGKKNVIIAGLQEYTIDNVDSLVQVFDYGNTVRSTGSTGANEDSSRSHAILQIVLKHKNNRKKFHGKLSFIDLAGSERGADRGDADKQTRHAICAEINKSLLALKECIRALDQDKRHTPFRQSKLTQVLKDSFVGNSRTCMIATISPNISNSEHTLNTLRYADRVKELKSERDRAERVAAGLELAANELQGLTDEQRQEYYSQAQAKLAAEEYEEYDGYEEGYEGYDYEEDPVYDDDDESDFLDDDFPSDEDNDLFGEEMPSDGIVDEDFISGRDESANYFDNEHETTENFSNLNVNDTPNSHISSSTITSHIQSSPDYSNSLNSVQLPSSDGHASLQSGITHADMEDFLKRHRHELREVSEAGKRETKLLANFTLGMNSNNDIGAAHDLTVEAFEKYLDELDTLLEAKEHNISELRRRINQLWRR</sequence>
<dbReference type="PROSITE" id="PS00411">
    <property type="entry name" value="KINESIN_MOTOR_1"/>
    <property type="match status" value="1"/>
</dbReference>
<dbReference type="CDD" id="cd01367">
    <property type="entry name" value="KISc_KIF2_like"/>
    <property type="match status" value="1"/>
</dbReference>
<dbReference type="SUPFAM" id="SSF52540">
    <property type="entry name" value="P-loop containing nucleoside triphosphate hydrolases"/>
    <property type="match status" value="1"/>
</dbReference>
<dbReference type="GO" id="GO:0016787">
    <property type="term" value="F:hydrolase activity"/>
    <property type="evidence" value="ECO:0007669"/>
    <property type="project" value="UniProtKB-KW"/>
</dbReference>
<evidence type="ECO:0000256" key="5">
    <source>
        <dbReference type="ARBA" id="ARBA00022840"/>
    </source>
</evidence>
<keyword evidence="3 10" id="KW-0493">Microtubule</keyword>
<protein>
    <recommendedName>
        <fullName evidence="10">Kinesin-like protein</fullName>
    </recommendedName>
</protein>
<feature type="coiled-coil region" evidence="11">
    <location>
        <begin position="665"/>
        <end position="692"/>
    </location>
</feature>
<dbReference type="GO" id="GO:0008017">
    <property type="term" value="F:microtubule binding"/>
    <property type="evidence" value="ECO:0007669"/>
    <property type="project" value="InterPro"/>
</dbReference>
<dbReference type="OrthoDB" id="3176171at2759"/>
<evidence type="ECO:0000259" key="13">
    <source>
        <dbReference type="PROSITE" id="PS50067"/>
    </source>
</evidence>
<dbReference type="EMBL" id="QKYT01000344">
    <property type="protein sequence ID" value="RIA86789.1"/>
    <property type="molecule type" value="Genomic_DNA"/>
</dbReference>
<evidence type="ECO:0000256" key="12">
    <source>
        <dbReference type="SAM" id="MobiDB-lite"/>
    </source>
</evidence>
<dbReference type="InterPro" id="IPR001752">
    <property type="entry name" value="Kinesin_motor_dom"/>
</dbReference>
<evidence type="ECO:0000256" key="3">
    <source>
        <dbReference type="ARBA" id="ARBA00022701"/>
    </source>
</evidence>
<keyword evidence="15" id="KW-1185">Reference proteome</keyword>
<dbReference type="Proteomes" id="UP000265703">
    <property type="component" value="Unassembled WGS sequence"/>
</dbReference>
<dbReference type="GO" id="GO:0007019">
    <property type="term" value="P:microtubule depolymerization"/>
    <property type="evidence" value="ECO:0007669"/>
    <property type="project" value="TreeGrafter"/>
</dbReference>
<dbReference type="PANTHER" id="PTHR47971">
    <property type="entry name" value="KINESIN-RELATED PROTEIN 6"/>
    <property type="match status" value="1"/>
</dbReference>
<evidence type="ECO:0000256" key="8">
    <source>
        <dbReference type="ARBA" id="ARBA00061030"/>
    </source>
</evidence>
<evidence type="ECO:0000256" key="1">
    <source>
        <dbReference type="ARBA" id="ARBA00004245"/>
    </source>
</evidence>
<dbReference type="PRINTS" id="PR00380">
    <property type="entry name" value="KINESINHEAVY"/>
</dbReference>
<feature type="region of interest" description="Disordered" evidence="12">
    <location>
        <begin position="1"/>
        <end position="25"/>
    </location>
</feature>
<dbReference type="PROSITE" id="PS50067">
    <property type="entry name" value="KINESIN_MOTOR_2"/>
    <property type="match status" value="1"/>
</dbReference>
<feature type="compositionally biased region" description="Low complexity" evidence="12">
    <location>
        <begin position="568"/>
        <end position="582"/>
    </location>
</feature>
<reference evidence="14 15" key="1">
    <citation type="submission" date="2018-06" db="EMBL/GenBank/DDBJ databases">
        <title>Comparative genomics reveals the genomic features of Rhizophagus irregularis, R. cerebriforme, R. diaphanum and Gigaspora rosea, and their symbiotic lifestyle signature.</title>
        <authorList>
            <person name="Morin E."/>
            <person name="San Clemente H."/>
            <person name="Chen E.C.H."/>
            <person name="De La Providencia I."/>
            <person name="Hainaut M."/>
            <person name="Kuo A."/>
            <person name="Kohler A."/>
            <person name="Murat C."/>
            <person name="Tang N."/>
            <person name="Roy S."/>
            <person name="Loubradou J."/>
            <person name="Henrissat B."/>
            <person name="Grigoriev I.V."/>
            <person name="Corradi N."/>
            <person name="Roux C."/>
            <person name="Martin F.M."/>
        </authorList>
    </citation>
    <scope>NUCLEOTIDE SEQUENCE [LARGE SCALE GENOMIC DNA]</scope>
    <source>
        <strain evidence="14 15">DAOM 227022</strain>
    </source>
</reference>
<dbReference type="GO" id="GO:0007018">
    <property type="term" value="P:microtubule-based movement"/>
    <property type="evidence" value="ECO:0007669"/>
    <property type="project" value="InterPro"/>
</dbReference>
<dbReference type="Pfam" id="PF00225">
    <property type="entry name" value="Kinesin"/>
    <property type="match status" value="1"/>
</dbReference>
<feature type="binding site" evidence="9">
    <location>
        <begin position="201"/>
        <end position="208"/>
    </location>
    <ligand>
        <name>ATP</name>
        <dbReference type="ChEBI" id="CHEBI:30616"/>
    </ligand>
</feature>
<dbReference type="AlphaFoldDB" id="A0A397SPE2"/>
<comment type="similarity">
    <text evidence="8">Belongs to the TRAFAC class myosin-kinesin ATPase superfamily. Kinesin family. KIN-13 subfamily.</text>
</comment>
<dbReference type="FunFam" id="3.40.850.10:FF:000012">
    <property type="entry name" value="Kinesin-like protein"/>
    <property type="match status" value="1"/>
</dbReference>
<feature type="region of interest" description="Disordered" evidence="12">
    <location>
        <begin position="60"/>
        <end position="103"/>
    </location>
</feature>
<dbReference type="InterPro" id="IPR019821">
    <property type="entry name" value="Kinesin_motor_CS"/>
</dbReference>
<keyword evidence="7" id="KW-0206">Cytoskeleton</keyword>
<feature type="domain" description="Kinesin motor" evidence="13">
    <location>
        <begin position="111"/>
        <end position="434"/>
    </location>
</feature>
<name>A0A397SPE2_9GLOM</name>
<dbReference type="GO" id="GO:0005524">
    <property type="term" value="F:ATP binding"/>
    <property type="evidence" value="ECO:0007669"/>
    <property type="project" value="UniProtKB-UniRule"/>
</dbReference>
<dbReference type="PANTHER" id="PTHR47971:SF8">
    <property type="entry name" value="KINESIN-LIKE PROTEIN"/>
    <property type="match status" value="1"/>
</dbReference>
<dbReference type="Gene3D" id="3.40.850.10">
    <property type="entry name" value="Kinesin motor domain"/>
    <property type="match status" value="1"/>
</dbReference>
<feature type="region of interest" description="Disordered" evidence="12">
    <location>
        <begin position="568"/>
        <end position="587"/>
    </location>
</feature>
<keyword evidence="11" id="KW-0175">Coiled coil</keyword>
<evidence type="ECO:0000256" key="2">
    <source>
        <dbReference type="ARBA" id="ARBA00022490"/>
    </source>
</evidence>
<evidence type="ECO:0000256" key="6">
    <source>
        <dbReference type="ARBA" id="ARBA00023175"/>
    </source>
</evidence>
<evidence type="ECO:0000313" key="15">
    <source>
        <dbReference type="Proteomes" id="UP000265703"/>
    </source>
</evidence>
<dbReference type="GO" id="GO:0003777">
    <property type="term" value="F:microtubule motor activity"/>
    <property type="evidence" value="ECO:0007669"/>
    <property type="project" value="InterPro"/>
</dbReference>
<dbReference type="STRING" id="658196.A0A397SPE2"/>
<evidence type="ECO:0000256" key="11">
    <source>
        <dbReference type="SAM" id="Coils"/>
    </source>
</evidence>
<dbReference type="InterPro" id="IPR027417">
    <property type="entry name" value="P-loop_NTPase"/>
</dbReference>
<evidence type="ECO:0000313" key="14">
    <source>
        <dbReference type="EMBL" id="RIA86789.1"/>
    </source>
</evidence>
<keyword evidence="4 9" id="KW-0547">Nucleotide-binding</keyword>
<gene>
    <name evidence="14" type="ORF">C1645_828754</name>
</gene>